<sequence length="153" mass="16868">MLGKPWNANVASTEETAKPYVNADPMNSSKKGGIVPEVLDKENYVDWSVRVQTYLLAKDLWDIVESSDEPPKPEDHENATDENSDRGAEYKAWRKKNAAALHALQICCGLDAFSGIRDITSAKIAWETLASKFKPQLLKAKTMVSSESPGNEG</sequence>
<proteinExistence type="predicted"/>
<evidence type="ECO:0000256" key="1">
    <source>
        <dbReference type="SAM" id="MobiDB-lite"/>
    </source>
</evidence>
<organism evidence="2 3">
    <name type="scientific">Ziziphus jujuba var. spinosa</name>
    <dbReference type="NCBI Taxonomy" id="714518"/>
    <lineage>
        <taxon>Eukaryota</taxon>
        <taxon>Viridiplantae</taxon>
        <taxon>Streptophyta</taxon>
        <taxon>Embryophyta</taxon>
        <taxon>Tracheophyta</taxon>
        <taxon>Spermatophyta</taxon>
        <taxon>Magnoliopsida</taxon>
        <taxon>eudicotyledons</taxon>
        <taxon>Gunneridae</taxon>
        <taxon>Pentapetalae</taxon>
        <taxon>rosids</taxon>
        <taxon>fabids</taxon>
        <taxon>Rosales</taxon>
        <taxon>Rhamnaceae</taxon>
        <taxon>Paliureae</taxon>
        <taxon>Ziziphus</taxon>
    </lineage>
</organism>
<evidence type="ECO:0000313" key="2">
    <source>
        <dbReference type="EMBL" id="KAH7536982.1"/>
    </source>
</evidence>
<evidence type="ECO:0008006" key="4">
    <source>
        <dbReference type="Google" id="ProtNLM"/>
    </source>
</evidence>
<dbReference type="Proteomes" id="UP000813462">
    <property type="component" value="Unassembled WGS sequence"/>
</dbReference>
<dbReference type="AlphaFoldDB" id="A0A978VN57"/>
<dbReference type="EMBL" id="JAEACU010000003">
    <property type="protein sequence ID" value="KAH7536982.1"/>
    <property type="molecule type" value="Genomic_DNA"/>
</dbReference>
<accession>A0A978VN57</accession>
<gene>
    <name evidence="2" type="ORF">FEM48_Zijuj03G0043700</name>
</gene>
<evidence type="ECO:0000313" key="3">
    <source>
        <dbReference type="Proteomes" id="UP000813462"/>
    </source>
</evidence>
<protein>
    <recommendedName>
        <fullName evidence="4">DUF4219 domain-containing protein</fullName>
    </recommendedName>
</protein>
<feature type="compositionally biased region" description="Basic and acidic residues" evidence="1">
    <location>
        <begin position="69"/>
        <end position="89"/>
    </location>
</feature>
<name>A0A978VN57_ZIZJJ</name>
<feature type="region of interest" description="Disordered" evidence="1">
    <location>
        <begin position="1"/>
        <end position="33"/>
    </location>
</feature>
<dbReference type="Pfam" id="PF14223">
    <property type="entry name" value="Retrotran_gag_2"/>
    <property type="match status" value="1"/>
</dbReference>
<comment type="caution">
    <text evidence="2">The sequence shown here is derived from an EMBL/GenBank/DDBJ whole genome shotgun (WGS) entry which is preliminary data.</text>
</comment>
<reference evidence="2" key="1">
    <citation type="journal article" date="2021" name="Front. Plant Sci.">
        <title>Chromosome-Scale Genome Assembly for Chinese Sour Jujube and Insights Into Its Genome Evolution and Domestication Signature.</title>
        <authorList>
            <person name="Shen L.-Y."/>
            <person name="Luo H."/>
            <person name="Wang X.-L."/>
            <person name="Wang X.-M."/>
            <person name="Qiu X.-J."/>
            <person name="Liu H."/>
            <person name="Zhou S.-S."/>
            <person name="Jia K.-H."/>
            <person name="Nie S."/>
            <person name="Bao Y.-T."/>
            <person name="Zhang R.-G."/>
            <person name="Yun Q.-Z."/>
            <person name="Chai Y.-H."/>
            <person name="Lu J.-Y."/>
            <person name="Li Y."/>
            <person name="Zhao S.-W."/>
            <person name="Mao J.-F."/>
            <person name="Jia S.-G."/>
            <person name="Mao Y.-M."/>
        </authorList>
    </citation>
    <scope>NUCLEOTIDE SEQUENCE</scope>
    <source>
        <strain evidence="2">AT0</strain>
        <tissue evidence="2">Leaf</tissue>
    </source>
</reference>
<feature type="region of interest" description="Disordered" evidence="1">
    <location>
        <begin position="65"/>
        <end position="89"/>
    </location>
</feature>